<protein>
    <submittedName>
        <fullName evidence="3">Uncharacterized protein</fullName>
    </submittedName>
</protein>
<keyword evidence="2" id="KW-0732">Signal</keyword>
<evidence type="ECO:0000256" key="1">
    <source>
        <dbReference type="SAM" id="MobiDB-lite"/>
    </source>
</evidence>
<feature type="compositionally biased region" description="Pro residues" evidence="1">
    <location>
        <begin position="103"/>
        <end position="112"/>
    </location>
</feature>
<organism evidence="3 4">
    <name type="scientific">Smittium mucronatum</name>
    <dbReference type="NCBI Taxonomy" id="133383"/>
    <lineage>
        <taxon>Eukaryota</taxon>
        <taxon>Fungi</taxon>
        <taxon>Fungi incertae sedis</taxon>
        <taxon>Zoopagomycota</taxon>
        <taxon>Kickxellomycotina</taxon>
        <taxon>Harpellomycetes</taxon>
        <taxon>Harpellales</taxon>
        <taxon>Legeriomycetaceae</taxon>
        <taxon>Smittium</taxon>
    </lineage>
</organism>
<accession>A0A1R0H5J2</accession>
<feature type="compositionally biased region" description="Pro residues" evidence="1">
    <location>
        <begin position="67"/>
        <end position="76"/>
    </location>
</feature>
<dbReference type="Proteomes" id="UP000187455">
    <property type="component" value="Unassembled WGS sequence"/>
</dbReference>
<feature type="region of interest" description="Disordered" evidence="1">
    <location>
        <begin position="55"/>
        <end position="116"/>
    </location>
</feature>
<proteinExistence type="predicted"/>
<keyword evidence="4" id="KW-1185">Reference proteome</keyword>
<dbReference type="EMBL" id="LSSL01000495">
    <property type="protein sequence ID" value="OLY84445.1"/>
    <property type="molecule type" value="Genomic_DNA"/>
</dbReference>
<feature type="signal peptide" evidence="2">
    <location>
        <begin position="1"/>
        <end position="21"/>
    </location>
</feature>
<evidence type="ECO:0000313" key="4">
    <source>
        <dbReference type="Proteomes" id="UP000187455"/>
    </source>
</evidence>
<evidence type="ECO:0000313" key="3">
    <source>
        <dbReference type="EMBL" id="OLY84445.1"/>
    </source>
</evidence>
<sequence>MIAGFGYLLVALSLSHQSVQSYSIRENLVQGHNELDSGNRPALYQYNNPENGIYPRPPIRPISLPLPQRPQPPQPLLPNRNGVGSDKQNFRPKNWGRERPGLVPRPPSPPLPKKFRRKHFIRKPVVGEYECGPKIIGPFVQEPCDRENCGLSIPTLPPPPPPPPPPCGSYTDGGNWAINPNFPRIPNSFDCGIGNNPGSFGGNAWNNRVPNCGNSWNNEIPKGGNCVRPPPPPPPFNRHHTAPSRIIPTPTQPGRYTRPNTCNPSAFTVTVTAPMNCSLCPPTTITSVSTTTFTSTVTVTTTPRPPISFTPV</sequence>
<gene>
    <name evidence="3" type="ORF">AYI68_g1394</name>
</gene>
<reference evidence="3 4" key="1">
    <citation type="journal article" date="2016" name="Mol. Biol. Evol.">
        <title>Genome-Wide Survey of Gut Fungi (Harpellales) Reveals the First Horizontally Transferred Ubiquitin Gene from a Mosquito Host.</title>
        <authorList>
            <person name="Wang Y."/>
            <person name="White M.M."/>
            <person name="Kvist S."/>
            <person name="Moncalvo J.M."/>
        </authorList>
    </citation>
    <scope>NUCLEOTIDE SEQUENCE [LARGE SCALE GENOMIC DNA]</scope>
    <source>
        <strain evidence="3 4">ALG-7-W6</strain>
    </source>
</reference>
<comment type="caution">
    <text evidence="3">The sequence shown here is derived from an EMBL/GenBank/DDBJ whole genome shotgun (WGS) entry which is preliminary data.</text>
</comment>
<feature type="chain" id="PRO_5012819482" evidence="2">
    <location>
        <begin position="22"/>
        <end position="312"/>
    </location>
</feature>
<dbReference type="AlphaFoldDB" id="A0A1R0H5J2"/>
<name>A0A1R0H5J2_9FUNG</name>
<evidence type="ECO:0000256" key="2">
    <source>
        <dbReference type="SAM" id="SignalP"/>
    </source>
</evidence>